<gene>
    <name evidence="2" type="ORF">DMAD_12692</name>
</gene>
<evidence type="ECO:0000313" key="2">
    <source>
        <dbReference type="EMBL" id="BFF95247.1"/>
    </source>
</evidence>
<protein>
    <submittedName>
        <fullName evidence="2">Uncharacterized protein</fullName>
    </submittedName>
</protein>
<name>A0AAU9FHZ6_DROMD</name>
<dbReference type="AlphaFoldDB" id="A0AAU9FHZ6"/>
<keyword evidence="3" id="KW-1185">Reference proteome</keyword>
<feature type="compositionally biased region" description="Basic and acidic residues" evidence="1">
    <location>
        <begin position="127"/>
        <end position="143"/>
    </location>
</feature>
<evidence type="ECO:0000256" key="1">
    <source>
        <dbReference type="SAM" id="MobiDB-lite"/>
    </source>
</evidence>
<dbReference type="Proteomes" id="UP001500889">
    <property type="component" value="Chromosome U"/>
</dbReference>
<feature type="region of interest" description="Disordered" evidence="1">
    <location>
        <begin position="236"/>
        <end position="258"/>
    </location>
</feature>
<dbReference type="EMBL" id="AP029264">
    <property type="protein sequence ID" value="BFF95247.1"/>
    <property type="molecule type" value="Genomic_DNA"/>
</dbReference>
<feature type="region of interest" description="Disordered" evidence="1">
    <location>
        <begin position="125"/>
        <end position="152"/>
    </location>
</feature>
<feature type="compositionally biased region" description="Polar residues" evidence="1">
    <location>
        <begin position="295"/>
        <end position="305"/>
    </location>
</feature>
<reference evidence="2 3" key="1">
    <citation type="submission" date="2024-02" db="EMBL/GenBank/DDBJ databases">
        <title>A chromosome-level genome assembly of Drosophila madeirensis, a fruit fly species endemic to Madeira island.</title>
        <authorList>
            <person name="Tomihara K."/>
            <person name="Llopart A."/>
            <person name="Yamamoto D."/>
        </authorList>
    </citation>
    <scope>NUCLEOTIDE SEQUENCE [LARGE SCALE GENOMIC DNA]</scope>
    <source>
        <strain evidence="2 3">RF1</strain>
    </source>
</reference>
<accession>A0AAU9FHZ6</accession>
<sequence>MQNLIKSPALLSILKYPPANFHIPTESVEARDVAVKSGGSGVIPLNANACVFVPRSVAVEADSDVDHEQLKRHFESKDAKKQKTQLALPWKGFPKRTDKAGNPTLVTAKIDEDYAFEIKSVGKRVKRENSSAEEKPLRTEKAATTEAVPSASEELALEEKRLEHGRKVALEALKLVEQRRARGSFVDTSKEVAAGEVVRHISYSPVRFTPEEKVRVDKLRASKKERIERVLKEMAQKKKPMQLKPIQQKPQKEKPSQAMYQNDPKFDQVTKHDSNQLQTDIQHAIFKPKTLSQALQQEKGQNRDSFQPEMSQQQQQEKPPPQRMIQKRYFGLQRATAINPQMEPVVQKEVKTELKPEAKTEVKTAEVVSAPARRYIPTTKEWDEKCRLRQLERLKTADKENEKAKSSPNTAVTSNKPVLWRADSNRPLTVSNSAKNPTEMIKFVPQVAAVIPRYVPPIPRAEPAELALARLLQTEKRRGNLTYAQALLSRPPVQFEPSSKYYPVCNIIRYTVEELLMLEPQPEQMQPPKLNGTSTGLGCFLE</sequence>
<proteinExistence type="predicted"/>
<organism evidence="2 3">
    <name type="scientific">Drosophila madeirensis</name>
    <name type="common">Fruit fly</name>
    <dbReference type="NCBI Taxonomy" id="30013"/>
    <lineage>
        <taxon>Eukaryota</taxon>
        <taxon>Metazoa</taxon>
        <taxon>Ecdysozoa</taxon>
        <taxon>Arthropoda</taxon>
        <taxon>Hexapoda</taxon>
        <taxon>Insecta</taxon>
        <taxon>Pterygota</taxon>
        <taxon>Neoptera</taxon>
        <taxon>Endopterygota</taxon>
        <taxon>Diptera</taxon>
        <taxon>Brachycera</taxon>
        <taxon>Muscomorpha</taxon>
        <taxon>Ephydroidea</taxon>
        <taxon>Drosophilidae</taxon>
        <taxon>Drosophila</taxon>
        <taxon>Sophophora</taxon>
    </lineage>
</organism>
<feature type="region of interest" description="Disordered" evidence="1">
    <location>
        <begin position="394"/>
        <end position="413"/>
    </location>
</feature>
<feature type="region of interest" description="Disordered" evidence="1">
    <location>
        <begin position="295"/>
        <end position="322"/>
    </location>
</feature>
<feature type="compositionally biased region" description="Basic and acidic residues" evidence="1">
    <location>
        <begin position="394"/>
        <end position="405"/>
    </location>
</feature>
<evidence type="ECO:0000313" key="3">
    <source>
        <dbReference type="Proteomes" id="UP001500889"/>
    </source>
</evidence>
<feature type="compositionally biased region" description="Low complexity" evidence="1">
    <location>
        <begin position="307"/>
        <end position="317"/>
    </location>
</feature>